<protein>
    <recommendedName>
        <fullName evidence="6">DUF3379 domain-containing protein</fullName>
    </recommendedName>
</protein>
<feature type="transmembrane region" description="Helical" evidence="1">
    <location>
        <begin position="78"/>
        <end position="98"/>
    </location>
</feature>
<proteinExistence type="predicted"/>
<evidence type="ECO:0000313" key="5">
    <source>
        <dbReference type="Proteomes" id="UP000773469"/>
    </source>
</evidence>
<keyword evidence="1" id="KW-0472">Membrane</keyword>
<organism evidence="3 4">
    <name type="scientific">Shewanella colwelliana</name>
    <name type="common">Alteromonas colwelliana</name>
    <dbReference type="NCBI Taxonomy" id="23"/>
    <lineage>
        <taxon>Bacteria</taxon>
        <taxon>Pseudomonadati</taxon>
        <taxon>Pseudomonadota</taxon>
        <taxon>Gammaproteobacteria</taxon>
        <taxon>Alteromonadales</taxon>
        <taxon>Shewanellaceae</taxon>
        <taxon>Shewanella</taxon>
    </lineage>
</organism>
<keyword evidence="1" id="KW-0812">Transmembrane</keyword>
<dbReference type="OrthoDB" id="6195578at2"/>
<dbReference type="Pfam" id="PF11859">
    <property type="entry name" value="DUF3379"/>
    <property type="match status" value="1"/>
</dbReference>
<dbReference type="EMBL" id="MCBT01000009">
    <property type="protein sequence ID" value="OEG75293.1"/>
    <property type="molecule type" value="Genomic_DNA"/>
</dbReference>
<reference evidence="3 4" key="1">
    <citation type="submission" date="2016-07" db="EMBL/GenBank/DDBJ databases">
        <title>Whole-genome of two Shewanella species isolated from a digestive organ of sea cucumber Apostichopus japonicus Selenka 1867.</title>
        <authorList>
            <person name="Hong H.-H."/>
            <person name="Choi H."/>
            <person name="Cheon S."/>
            <person name="Oh J.-S."/>
            <person name="Lee H.-G."/>
            <person name="Park C."/>
        </authorList>
    </citation>
    <scope>NUCLEOTIDE SEQUENCE [LARGE SCALE GENOMIC DNA]</scope>
    <source>
        <strain evidence="3 4">CSB03KR</strain>
    </source>
</reference>
<dbReference type="RefSeq" id="WP_028765467.1">
    <property type="nucleotide sequence ID" value="NZ_BPEU01000003.1"/>
</dbReference>
<dbReference type="Proteomes" id="UP000773469">
    <property type="component" value="Unassembled WGS sequence"/>
</dbReference>
<keyword evidence="5" id="KW-1185">Reference proteome</keyword>
<accession>A0A1E5IZS9</accession>
<dbReference type="EMBL" id="BPEU01000003">
    <property type="protein sequence ID" value="GIU36426.1"/>
    <property type="molecule type" value="Genomic_DNA"/>
</dbReference>
<dbReference type="STRING" id="23.BEL05_08770"/>
<evidence type="ECO:0000313" key="3">
    <source>
        <dbReference type="EMBL" id="OEG75293.1"/>
    </source>
</evidence>
<evidence type="ECO:0000256" key="1">
    <source>
        <dbReference type="SAM" id="Phobius"/>
    </source>
</evidence>
<evidence type="ECO:0000313" key="4">
    <source>
        <dbReference type="Proteomes" id="UP000095230"/>
    </source>
</evidence>
<keyword evidence="1" id="KW-1133">Transmembrane helix</keyword>
<evidence type="ECO:0000313" key="2">
    <source>
        <dbReference type="EMBL" id="GIU36426.1"/>
    </source>
</evidence>
<dbReference type="InterPro" id="IPR021806">
    <property type="entry name" value="DUF3379"/>
</dbReference>
<evidence type="ECO:0008006" key="6">
    <source>
        <dbReference type="Google" id="ProtNLM"/>
    </source>
</evidence>
<gene>
    <name evidence="3" type="ORF">BEL05_08770</name>
    <name evidence="2" type="ORF">TUM3794_05580</name>
</gene>
<dbReference type="AlphaFoldDB" id="A0A1E5IZS9"/>
<name>A0A1E5IZS9_SHECO</name>
<sequence>MDELKFRREAYENPNNHDDDFLSAMRSSDERQAFVKDLKRLDSQIESALKVDVPEGLEAKLLLNQQLHQHQVQRRKTGFTMALVASVAFVAGISFTLLRLGPVDLGQHALAHVYHEDMALISHDDVSFNTINTQLASLGTLANARFTEQPGQVLYSTYCDFQGVKSIHLVMQGAQGKVTLFIVPVEDRMILDEAFADNRYQGMGFAADNAYMLLVGEHHDDLNNIKEEIKQSFI</sequence>
<comment type="caution">
    <text evidence="3">The sequence shown here is derived from an EMBL/GenBank/DDBJ whole genome shotgun (WGS) entry which is preliminary data.</text>
</comment>
<reference evidence="2 5" key="2">
    <citation type="submission" date="2021-05" db="EMBL/GenBank/DDBJ databases">
        <title>Molecular characterization for Shewanella algae harboring chromosomal blaOXA-55-like strains isolated from clinical and environment sample.</title>
        <authorList>
            <person name="Ohama Y."/>
            <person name="Aoki K."/>
            <person name="Harada S."/>
            <person name="Moriya K."/>
            <person name="Ishii Y."/>
            <person name="Tateda K."/>
        </authorList>
    </citation>
    <scope>NUCLEOTIDE SEQUENCE [LARGE SCALE GENOMIC DNA]</scope>
    <source>
        <strain evidence="2 5">MBTL60-118</strain>
    </source>
</reference>
<dbReference type="Proteomes" id="UP000095230">
    <property type="component" value="Unassembled WGS sequence"/>
</dbReference>